<feature type="domain" description="Fido" evidence="1">
    <location>
        <begin position="218"/>
        <end position="351"/>
    </location>
</feature>
<dbReference type="InterPro" id="IPR036597">
    <property type="entry name" value="Fido-like_dom_sf"/>
</dbReference>
<organism evidence="2 3">
    <name type="scientific">Azospirillum rugosum</name>
    <dbReference type="NCBI Taxonomy" id="416170"/>
    <lineage>
        <taxon>Bacteria</taxon>
        <taxon>Pseudomonadati</taxon>
        <taxon>Pseudomonadota</taxon>
        <taxon>Alphaproteobacteria</taxon>
        <taxon>Rhodospirillales</taxon>
        <taxon>Azospirillaceae</taxon>
        <taxon>Azospirillum</taxon>
    </lineage>
</organism>
<dbReference type="PANTHER" id="PTHR13504:SF38">
    <property type="entry name" value="FIDO DOMAIN-CONTAINING PROTEIN"/>
    <property type="match status" value="1"/>
</dbReference>
<accession>A0ABS4SI29</accession>
<dbReference type="Pfam" id="PF13784">
    <property type="entry name" value="Fic_N"/>
    <property type="match status" value="1"/>
</dbReference>
<evidence type="ECO:0000313" key="3">
    <source>
        <dbReference type="Proteomes" id="UP000781958"/>
    </source>
</evidence>
<keyword evidence="3" id="KW-1185">Reference proteome</keyword>
<proteinExistence type="predicted"/>
<gene>
    <name evidence="2" type="ORF">J2851_002001</name>
</gene>
<reference evidence="2 3" key="1">
    <citation type="submission" date="2021-03" db="EMBL/GenBank/DDBJ databases">
        <title>Genomic Encyclopedia of Type Strains, Phase III (KMG-III): the genomes of soil and plant-associated and newly described type strains.</title>
        <authorList>
            <person name="Whitman W."/>
        </authorList>
    </citation>
    <scope>NUCLEOTIDE SEQUENCE [LARGE SCALE GENOMIC DNA]</scope>
    <source>
        <strain evidence="2 3">IMMIB AFH-6</strain>
    </source>
</reference>
<protein>
    <submittedName>
        <fullName evidence="2">Fic family protein</fullName>
    </submittedName>
</protein>
<dbReference type="PROSITE" id="PS51459">
    <property type="entry name" value="FIDO"/>
    <property type="match status" value="1"/>
</dbReference>
<dbReference type="InterPro" id="IPR040198">
    <property type="entry name" value="Fido_containing"/>
</dbReference>
<dbReference type="Pfam" id="PF02661">
    <property type="entry name" value="Fic"/>
    <property type="match status" value="1"/>
</dbReference>
<name>A0ABS4SI29_9PROT</name>
<dbReference type="SUPFAM" id="SSF140931">
    <property type="entry name" value="Fic-like"/>
    <property type="match status" value="1"/>
</dbReference>
<dbReference type="Proteomes" id="UP000781958">
    <property type="component" value="Unassembled WGS sequence"/>
</dbReference>
<comment type="caution">
    <text evidence="2">The sequence shown here is derived from an EMBL/GenBank/DDBJ whole genome shotgun (WGS) entry which is preliminary data.</text>
</comment>
<dbReference type="PANTHER" id="PTHR13504">
    <property type="entry name" value="FIDO DOMAIN-CONTAINING PROTEIN DDB_G0283145"/>
    <property type="match status" value="1"/>
</dbReference>
<evidence type="ECO:0000313" key="2">
    <source>
        <dbReference type="EMBL" id="MBP2292231.1"/>
    </source>
</evidence>
<dbReference type="InterPro" id="IPR003812">
    <property type="entry name" value="Fido"/>
</dbReference>
<dbReference type="EMBL" id="JAGINP010000006">
    <property type="protein sequence ID" value="MBP2292231.1"/>
    <property type="molecule type" value="Genomic_DNA"/>
</dbReference>
<dbReference type="RefSeq" id="WP_209766107.1">
    <property type="nucleotide sequence ID" value="NZ_JAGINP010000006.1"/>
</dbReference>
<sequence>MAKPAMDIHQIASVFKRALLQHGGANTPTAWPQTLTNSDLLKLFRSEIDAARSLGVRWEEIAKELARAGIHKKTGALFTGPEIRVYASRWPQQPSTLSLETGATPAPRSASPPAIISPATVLDSFPKRLIASLTSTKHQLPATEQHSVAARMLIRLEAMSSSRMDGVRCTLEDLLTLEARGENTDLPSRPQSVHKVRQYVLALERFIPVVREGGPTELTVELIHHLHQIVVMHTSQSADNPIYRKGIDVDQIKTWLADLAEYMQQLEEDPVSAAALARAAIAHAHFDAMQPFAAGNGRVGRLLLTLMLSAYGFRTILVSKKIEQLKTEYIAALRRAQEAQNWTHLVSFIGNSLAATQKEDSEIDHGIVDLPALWKHQPGFRNGSAAYRTLDLLPSYPVVTARLLTNLLMVNRAASYKGIEQLVGAGILVELTGNLHSRTFAAPAVLRVLEGALGEQ</sequence>
<dbReference type="Gene3D" id="1.10.3290.10">
    <property type="entry name" value="Fido-like domain"/>
    <property type="match status" value="1"/>
</dbReference>
<dbReference type="InterPro" id="IPR025758">
    <property type="entry name" value="Fic/DOC_N"/>
</dbReference>
<evidence type="ECO:0000259" key="1">
    <source>
        <dbReference type="PROSITE" id="PS51459"/>
    </source>
</evidence>